<accession>A0A0D7BI36</accession>
<dbReference type="AlphaFoldDB" id="A0A0D7BI36"/>
<dbReference type="Proteomes" id="UP000054007">
    <property type="component" value="Unassembled WGS sequence"/>
</dbReference>
<reference evidence="1 2" key="1">
    <citation type="journal article" date="2015" name="Fungal Genet. Biol.">
        <title>Evolution of novel wood decay mechanisms in Agaricales revealed by the genome sequences of Fistulina hepatica and Cylindrobasidium torrendii.</title>
        <authorList>
            <person name="Floudas D."/>
            <person name="Held B.W."/>
            <person name="Riley R."/>
            <person name="Nagy L.G."/>
            <person name="Koehler G."/>
            <person name="Ransdell A.S."/>
            <person name="Younus H."/>
            <person name="Chow J."/>
            <person name="Chiniquy J."/>
            <person name="Lipzen A."/>
            <person name="Tritt A."/>
            <person name="Sun H."/>
            <person name="Haridas S."/>
            <person name="LaButti K."/>
            <person name="Ohm R.A."/>
            <person name="Kues U."/>
            <person name="Blanchette R.A."/>
            <person name="Grigoriev I.V."/>
            <person name="Minto R.E."/>
            <person name="Hibbett D.S."/>
        </authorList>
    </citation>
    <scope>NUCLEOTIDE SEQUENCE [LARGE SCALE GENOMIC DNA]</scope>
    <source>
        <strain evidence="1 2">FP15055 ss-10</strain>
    </source>
</reference>
<proteinExistence type="predicted"/>
<dbReference type="EMBL" id="KN880477">
    <property type="protein sequence ID" value="KIY69890.1"/>
    <property type="molecule type" value="Genomic_DNA"/>
</dbReference>
<dbReference type="OrthoDB" id="2770090at2759"/>
<evidence type="ECO:0000313" key="1">
    <source>
        <dbReference type="EMBL" id="KIY69890.1"/>
    </source>
</evidence>
<sequence>MTLPPEFKSLYRLARRTSASAVIHHKSATLALRHLWRRPFENAASVLKQSEASPAREDLRLWLDNFHKRVDNTLYLLHNSSLTRGLPHNVTKTIAGTLYHHVRALSEPHLPKWDPQALDHKPPISRQEATKLSDKQRLNSLGERALRACGRVVRMAEGRDQILLGTVKAKARIAGGKKGRGTSVRMWGPGFHN</sequence>
<keyword evidence="2" id="KW-1185">Reference proteome</keyword>
<name>A0A0D7BI36_9AGAR</name>
<dbReference type="STRING" id="1314674.A0A0D7BI36"/>
<evidence type="ECO:0000313" key="2">
    <source>
        <dbReference type="Proteomes" id="UP000054007"/>
    </source>
</evidence>
<gene>
    <name evidence="1" type="ORF">CYLTODRAFT_442407</name>
</gene>
<protein>
    <submittedName>
        <fullName evidence="1">Uncharacterized protein</fullName>
    </submittedName>
</protein>
<organism evidence="1 2">
    <name type="scientific">Cylindrobasidium torrendii FP15055 ss-10</name>
    <dbReference type="NCBI Taxonomy" id="1314674"/>
    <lineage>
        <taxon>Eukaryota</taxon>
        <taxon>Fungi</taxon>
        <taxon>Dikarya</taxon>
        <taxon>Basidiomycota</taxon>
        <taxon>Agaricomycotina</taxon>
        <taxon>Agaricomycetes</taxon>
        <taxon>Agaricomycetidae</taxon>
        <taxon>Agaricales</taxon>
        <taxon>Marasmiineae</taxon>
        <taxon>Physalacriaceae</taxon>
        <taxon>Cylindrobasidium</taxon>
    </lineage>
</organism>